<comment type="caution">
    <text evidence="3">The sequence shown here is derived from an EMBL/GenBank/DDBJ whole genome shotgun (WGS) entry which is preliminary data.</text>
</comment>
<reference evidence="3" key="1">
    <citation type="submission" date="2023-10" db="EMBL/GenBank/DDBJ databases">
        <title>Genome assembly of Pristionchus species.</title>
        <authorList>
            <person name="Yoshida K."/>
            <person name="Sommer R.J."/>
        </authorList>
    </citation>
    <scope>NUCLEOTIDE SEQUENCE</scope>
    <source>
        <strain evidence="3">RS5133</strain>
    </source>
</reference>
<evidence type="ECO:0008006" key="6">
    <source>
        <dbReference type="Google" id="ProtNLM"/>
    </source>
</evidence>
<keyword evidence="5" id="KW-1185">Reference proteome</keyword>
<dbReference type="AlphaFoldDB" id="A0AAV5VW01"/>
<dbReference type="InterPro" id="IPR019428">
    <property type="entry name" value="7TM_GPCR_serpentine_rcpt_Str"/>
</dbReference>
<keyword evidence="1" id="KW-0812">Transmembrane</keyword>
<evidence type="ECO:0000256" key="2">
    <source>
        <dbReference type="SAM" id="SignalP"/>
    </source>
</evidence>
<dbReference type="PANTHER" id="PTHR22943:SF248">
    <property type="entry name" value="SEVEN TM RECEPTOR"/>
    <property type="match status" value="1"/>
</dbReference>
<feature type="transmembrane region" description="Helical" evidence="1">
    <location>
        <begin position="151"/>
        <end position="171"/>
    </location>
</feature>
<feature type="chain" id="PRO_5044714753" description="G protein-coupled receptor" evidence="2">
    <location>
        <begin position="31"/>
        <end position="185"/>
    </location>
</feature>
<dbReference type="Pfam" id="PF10326">
    <property type="entry name" value="7TM_GPCR_Str"/>
    <property type="match status" value="1"/>
</dbReference>
<organism evidence="3 5">
    <name type="scientific">Pristionchus fissidentatus</name>
    <dbReference type="NCBI Taxonomy" id="1538716"/>
    <lineage>
        <taxon>Eukaryota</taxon>
        <taxon>Metazoa</taxon>
        <taxon>Ecdysozoa</taxon>
        <taxon>Nematoda</taxon>
        <taxon>Chromadorea</taxon>
        <taxon>Rhabditida</taxon>
        <taxon>Rhabditina</taxon>
        <taxon>Diplogasteromorpha</taxon>
        <taxon>Diplogasteroidea</taxon>
        <taxon>Neodiplogasteridae</taxon>
        <taxon>Pristionchus</taxon>
    </lineage>
</organism>
<evidence type="ECO:0000256" key="1">
    <source>
        <dbReference type="SAM" id="Phobius"/>
    </source>
</evidence>
<feature type="transmembrane region" description="Helical" evidence="1">
    <location>
        <begin position="67"/>
        <end position="93"/>
    </location>
</feature>
<gene>
    <name evidence="3" type="ORF">PFISCL1PPCAC_13236</name>
    <name evidence="4" type="ORF">PFISCL1PPCAC_28943</name>
</gene>
<dbReference type="EMBL" id="BTSY01000213">
    <property type="protein sequence ID" value="GMT37646.1"/>
    <property type="molecule type" value="Genomic_DNA"/>
</dbReference>
<dbReference type="EMBL" id="BTSY01000004">
    <property type="protein sequence ID" value="GMT21939.1"/>
    <property type="molecule type" value="Genomic_DNA"/>
</dbReference>
<feature type="signal peptide" evidence="2">
    <location>
        <begin position="1"/>
        <end position="30"/>
    </location>
</feature>
<dbReference type="PANTHER" id="PTHR22943">
    <property type="entry name" value="7-TRANSMEMBRANE DOMAIN RECEPTOR C.ELEGANS"/>
    <property type="match status" value="1"/>
</dbReference>
<protein>
    <recommendedName>
        <fullName evidence="6">G protein-coupled receptor</fullName>
    </recommendedName>
</protein>
<proteinExistence type="predicted"/>
<name>A0AAV5VW01_9BILA</name>
<keyword evidence="2" id="KW-0732">Signal</keyword>
<evidence type="ECO:0000313" key="4">
    <source>
        <dbReference type="EMBL" id="GMT37646.1"/>
    </source>
</evidence>
<keyword evidence="1" id="KW-0472">Membrane</keyword>
<evidence type="ECO:0000313" key="5">
    <source>
        <dbReference type="Proteomes" id="UP001432322"/>
    </source>
</evidence>
<keyword evidence="1" id="KW-1133">Transmembrane helix</keyword>
<dbReference type="Proteomes" id="UP001432322">
    <property type="component" value="Unassembled WGS sequence"/>
</dbReference>
<feature type="non-terminal residue" evidence="3">
    <location>
        <position position="185"/>
    </location>
</feature>
<accession>A0AAV5VW01</accession>
<evidence type="ECO:0000313" key="3">
    <source>
        <dbReference type="EMBL" id="GMT21939.1"/>
    </source>
</evidence>
<sequence length="185" mass="20596">MIVFRPNKIRFFSQAWFILLLVFLVPSERGRVQIRQATWEKYGVDSMRAPMLMADYFSESGALDVRLLLGVSIMFIVMVICFGFMVYAAADIVRHLADASYASSKTLCMQRQLFTALVSQTLIPFVLLYLPCGFNLGLPVLIPLLQLSGDLSPLPLAVFFPLDAAAVLYLIKDYRAAAANVLTCG</sequence>